<organism evidence="1 2">
    <name type="scientific">Sulfidibacter corallicola</name>
    <dbReference type="NCBI Taxonomy" id="2818388"/>
    <lineage>
        <taxon>Bacteria</taxon>
        <taxon>Pseudomonadati</taxon>
        <taxon>Acidobacteriota</taxon>
        <taxon>Holophagae</taxon>
        <taxon>Acanthopleuribacterales</taxon>
        <taxon>Acanthopleuribacteraceae</taxon>
        <taxon>Sulfidibacter</taxon>
    </lineage>
</organism>
<sequence length="295" mass="33433">MSLYLICDEAGEKGWSTNQEKVSGEFGVFAGLLLNDQQYLKYLDLVKDIKRRFFTGIEKVHITDAPLEDKALVREEIYNFVKSEGVPCIYEGVYVQGYYDSNKRLDDLRMQSVKEAEKQGDLKINSRSIKERLHVDLFEGLFNKALAFYEDHHAGEPFIVITDNVDKPIEQEFERVIKHLVSLGDTTEIVAKGFIPSEKKAVKTSETIKGALGSFSVKMENGYVDLRVEAKENAIGSDVVASSLDFHIKEEINENLIDLNGPEAIKNHPLKDNFIFVENGYFGDVDKQHPDSNTK</sequence>
<dbReference type="Proteomes" id="UP000663929">
    <property type="component" value="Chromosome"/>
</dbReference>
<name>A0A8A4TDW3_SULCO</name>
<dbReference type="EMBL" id="CP071793">
    <property type="protein sequence ID" value="QTD48289.1"/>
    <property type="molecule type" value="Genomic_DNA"/>
</dbReference>
<protein>
    <recommendedName>
        <fullName evidence="3">DUF3800 domain-containing protein</fullName>
    </recommendedName>
</protein>
<reference evidence="1" key="1">
    <citation type="submission" date="2021-03" db="EMBL/GenBank/DDBJ databases">
        <title>Acanthopleuribacteraceae sp. M133.</title>
        <authorList>
            <person name="Wang G."/>
        </authorList>
    </citation>
    <scope>NUCLEOTIDE SEQUENCE</scope>
    <source>
        <strain evidence="1">M133</strain>
    </source>
</reference>
<evidence type="ECO:0000313" key="1">
    <source>
        <dbReference type="EMBL" id="QTD48289.1"/>
    </source>
</evidence>
<dbReference type="KEGG" id="scor:J3U87_22145"/>
<proteinExistence type="predicted"/>
<dbReference type="AlphaFoldDB" id="A0A8A4TDW3"/>
<evidence type="ECO:0000313" key="2">
    <source>
        <dbReference type="Proteomes" id="UP000663929"/>
    </source>
</evidence>
<dbReference type="RefSeq" id="WP_237377945.1">
    <property type="nucleotide sequence ID" value="NZ_CP071793.1"/>
</dbReference>
<gene>
    <name evidence="1" type="ORF">J3U87_22145</name>
</gene>
<keyword evidence="2" id="KW-1185">Reference proteome</keyword>
<accession>A0A8A4TDW3</accession>
<evidence type="ECO:0008006" key="3">
    <source>
        <dbReference type="Google" id="ProtNLM"/>
    </source>
</evidence>